<dbReference type="OrthoDB" id="10072175at2759"/>
<proteinExistence type="predicted"/>
<feature type="region of interest" description="Disordered" evidence="1">
    <location>
        <begin position="194"/>
        <end position="226"/>
    </location>
</feature>
<feature type="compositionally biased region" description="Basic and acidic residues" evidence="1">
    <location>
        <begin position="194"/>
        <end position="206"/>
    </location>
</feature>
<dbReference type="EMBL" id="AMQN01012680">
    <property type="status" value="NOT_ANNOTATED_CDS"/>
    <property type="molecule type" value="Genomic_DNA"/>
</dbReference>
<feature type="region of interest" description="Disordered" evidence="1">
    <location>
        <begin position="138"/>
        <end position="178"/>
    </location>
</feature>
<keyword evidence="4" id="KW-1185">Reference proteome</keyword>
<reference evidence="4" key="1">
    <citation type="submission" date="2012-12" db="EMBL/GenBank/DDBJ databases">
        <authorList>
            <person name="Hellsten U."/>
            <person name="Grimwood J."/>
            <person name="Chapman J.A."/>
            <person name="Shapiro H."/>
            <person name="Aerts A."/>
            <person name="Otillar R.P."/>
            <person name="Terry A.Y."/>
            <person name="Boore J.L."/>
            <person name="Simakov O."/>
            <person name="Marletaz F."/>
            <person name="Cho S.-J."/>
            <person name="Edsinger-Gonzales E."/>
            <person name="Havlak P."/>
            <person name="Kuo D.-H."/>
            <person name="Larsson T."/>
            <person name="Lv J."/>
            <person name="Arendt D."/>
            <person name="Savage R."/>
            <person name="Osoegawa K."/>
            <person name="de Jong P."/>
            <person name="Lindberg D.R."/>
            <person name="Seaver E.C."/>
            <person name="Weisblat D.A."/>
            <person name="Putnam N.H."/>
            <person name="Grigoriev I.V."/>
            <person name="Rokhsar D.S."/>
        </authorList>
    </citation>
    <scope>NUCLEOTIDE SEQUENCE</scope>
    <source>
        <strain evidence="4">I ESC-2004</strain>
    </source>
</reference>
<dbReference type="EMBL" id="KB309680">
    <property type="protein sequence ID" value="ELT93662.1"/>
    <property type="molecule type" value="Genomic_DNA"/>
</dbReference>
<evidence type="ECO:0000313" key="2">
    <source>
        <dbReference type="EMBL" id="ELT93662.1"/>
    </source>
</evidence>
<dbReference type="HOGENOM" id="CLU_853227_0_0_1"/>
<evidence type="ECO:0000313" key="3">
    <source>
        <dbReference type="EnsemblMetazoa" id="CapteP198806"/>
    </source>
</evidence>
<reference evidence="3" key="3">
    <citation type="submission" date="2015-06" db="UniProtKB">
        <authorList>
            <consortium name="EnsemblMetazoa"/>
        </authorList>
    </citation>
    <scope>IDENTIFICATION</scope>
</reference>
<evidence type="ECO:0000313" key="4">
    <source>
        <dbReference type="Proteomes" id="UP000014760"/>
    </source>
</evidence>
<protein>
    <submittedName>
        <fullName evidence="2 3">Uncharacterized protein</fullName>
    </submittedName>
</protein>
<dbReference type="AlphaFoldDB" id="R7TJI4"/>
<dbReference type="EnsemblMetazoa" id="CapteT198806">
    <property type="protein sequence ID" value="CapteP198806"/>
    <property type="gene ID" value="CapteG198806"/>
</dbReference>
<reference evidence="2 4" key="2">
    <citation type="journal article" date="2013" name="Nature">
        <title>Insights into bilaterian evolution from three spiralian genomes.</title>
        <authorList>
            <person name="Simakov O."/>
            <person name="Marletaz F."/>
            <person name="Cho S.J."/>
            <person name="Edsinger-Gonzales E."/>
            <person name="Havlak P."/>
            <person name="Hellsten U."/>
            <person name="Kuo D.H."/>
            <person name="Larsson T."/>
            <person name="Lv J."/>
            <person name="Arendt D."/>
            <person name="Savage R."/>
            <person name="Osoegawa K."/>
            <person name="de Jong P."/>
            <person name="Grimwood J."/>
            <person name="Chapman J.A."/>
            <person name="Shapiro H."/>
            <person name="Aerts A."/>
            <person name="Otillar R.P."/>
            <person name="Terry A.Y."/>
            <person name="Boore J.L."/>
            <person name="Grigoriev I.V."/>
            <person name="Lindberg D.R."/>
            <person name="Seaver E.C."/>
            <person name="Weisblat D.A."/>
            <person name="Putnam N.H."/>
            <person name="Rokhsar D.S."/>
        </authorList>
    </citation>
    <scope>NUCLEOTIDE SEQUENCE</scope>
    <source>
        <strain evidence="2 4">I ESC-2004</strain>
    </source>
</reference>
<sequence>MHHEHSQSTPEQDLYMGLVQADEEQESLRAQKDADFIFSAYHPFLQNRIPRSATRCSMESACEFGAWSQCVHVRKQERCKDPKTNHSRHEFSWSRDQKTKPIQFAFKHYTDCKKYIQQYRYDHTYGLCMPPEKTSAEVTVVQGEEGHEDKPPSGHKARSTPTSASQSRGINRHNSDPSLLELAHRYKLAPSVLREAREQSTLKARPDPAQGSGDSEAEPPKVPCPTTNLSCVVPKEATRSVATMLPFAAVTAAPKKGKTSPPSGQSDPKENGQRTNQQVKVPVMVGKAVKHLPANGYAIDSTSRCTAPGFCSDELLTTAVVKCAFI</sequence>
<evidence type="ECO:0000256" key="1">
    <source>
        <dbReference type="SAM" id="MobiDB-lite"/>
    </source>
</evidence>
<gene>
    <name evidence="2" type="ORF">CAPTEDRAFT_198806</name>
</gene>
<feature type="compositionally biased region" description="Polar residues" evidence="1">
    <location>
        <begin position="159"/>
        <end position="169"/>
    </location>
</feature>
<feature type="region of interest" description="Disordered" evidence="1">
    <location>
        <begin position="252"/>
        <end position="277"/>
    </location>
</feature>
<accession>R7TJI4</accession>
<name>R7TJI4_CAPTE</name>
<organism evidence="2">
    <name type="scientific">Capitella teleta</name>
    <name type="common">Polychaete worm</name>
    <dbReference type="NCBI Taxonomy" id="283909"/>
    <lineage>
        <taxon>Eukaryota</taxon>
        <taxon>Metazoa</taxon>
        <taxon>Spiralia</taxon>
        <taxon>Lophotrochozoa</taxon>
        <taxon>Annelida</taxon>
        <taxon>Polychaeta</taxon>
        <taxon>Sedentaria</taxon>
        <taxon>Scolecida</taxon>
        <taxon>Capitellidae</taxon>
        <taxon>Capitella</taxon>
    </lineage>
</organism>
<dbReference type="Proteomes" id="UP000014760">
    <property type="component" value="Unassembled WGS sequence"/>
</dbReference>